<evidence type="ECO:0000256" key="1">
    <source>
        <dbReference type="ARBA" id="ARBA00004826"/>
    </source>
</evidence>
<evidence type="ECO:0000256" key="5">
    <source>
        <dbReference type="ARBA" id="ARBA00022723"/>
    </source>
</evidence>
<accession>A0A7K3WKA2</accession>
<dbReference type="Proteomes" id="UP000486602">
    <property type="component" value="Unassembled WGS sequence"/>
</dbReference>
<feature type="active site" evidence="11">
    <location>
        <position position="66"/>
    </location>
</feature>
<comment type="pathway">
    <text evidence="1">Isoprenoid biosynthesis; dimethylallyl diphosphate biosynthesis; dimethylallyl diphosphate from isopentenyl diphosphate: step 1/1.</text>
</comment>
<keyword evidence="7" id="KW-0464">Manganese</keyword>
<evidence type="ECO:0000256" key="3">
    <source>
        <dbReference type="ARBA" id="ARBA00012057"/>
    </source>
</evidence>
<dbReference type="PIRSF" id="PIRSF018427">
    <property type="entry name" value="Isopntndiph_ism"/>
    <property type="match status" value="1"/>
</dbReference>
<dbReference type="EMBL" id="JAAGVY010000001">
    <property type="protein sequence ID" value="NEN22083.1"/>
    <property type="molecule type" value="Genomic_DNA"/>
</dbReference>
<dbReference type="PANTHER" id="PTHR10885:SF0">
    <property type="entry name" value="ISOPENTENYL-DIPHOSPHATE DELTA-ISOMERASE"/>
    <property type="match status" value="1"/>
</dbReference>
<dbReference type="GO" id="GO:0050992">
    <property type="term" value="P:dimethylallyl diphosphate biosynthetic process"/>
    <property type="evidence" value="ECO:0007669"/>
    <property type="project" value="UniProtKB-UniPathway"/>
</dbReference>
<dbReference type="InterPro" id="IPR056375">
    <property type="entry name" value="Idi_bact"/>
</dbReference>
<keyword evidence="8" id="KW-0414">Isoprene biosynthesis</keyword>
<proteinExistence type="inferred from homology"/>
<evidence type="ECO:0000256" key="4">
    <source>
        <dbReference type="ARBA" id="ARBA00022490"/>
    </source>
</evidence>
<evidence type="ECO:0000313" key="13">
    <source>
        <dbReference type="EMBL" id="NEN22083.1"/>
    </source>
</evidence>
<feature type="active site" evidence="11">
    <location>
        <position position="113"/>
    </location>
</feature>
<keyword evidence="9 13" id="KW-0413">Isomerase</keyword>
<dbReference type="NCBIfam" id="NF002995">
    <property type="entry name" value="PRK03759.1"/>
    <property type="match status" value="1"/>
</dbReference>
<evidence type="ECO:0000259" key="12">
    <source>
        <dbReference type="PROSITE" id="PS51462"/>
    </source>
</evidence>
<dbReference type="AlphaFoldDB" id="A0A7K3WKA2"/>
<dbReference type="InterPro" id="IPR000086">
    <property type="entry name" value="NUDIX_hydrolase_dom"/>
</dbReference>
<feature type="domain" description="Nudix hydrolase" evidence="12">
    <location>
        <begin position="29"/>
        <end position="161"/>
    </location>
</feature>
<comment type="similarity">
    <text evidence="2">Belongs to the IPP isomerase type 1 family.</text>
</comment>
<dbReference type="SUPFAM" id="SSF55811">
    <property type="entry name" value="Nudix"/>
    <property type="match status" value="1"/>
</dbReference>
<dbReference type="GO" id="GO:0005737">
    <property type="term" value="C:cytoplasm"/>
    <property type="evidence" value="ECO:0007669"/>
    <property type="project" value="TreeGrafter"/>
</dbReference>
<evidence type="ECO:0000256" key="9">
    <source>
        <dbReference type="ARBA" id="ARBA00023235"/>
    </source>
</evidence>
<comment type="caution">
    <text evidence="13">The sequence shown here is derived from an EMBL/GenBank/DDBJ whole genome shotgun (WGS) entry which is preliminary data.</text>
</comment>
<protein>
    <recommendedName>
        <fullName evidence="3 10">Isopentenyl-diphosphate delta-isomerase</fullName>
        <ecNumber evidence="3 10">5.3.3.2</ecNumber>
    </recommendedName>
</protein>
<dbReference type="GO" id="GO:0046872">
    <property type="term" value="F:metal ion binding"/>
    <property type="evidence" value="ECO:0007669"/>
    <property type="project" value="UniProtKB-KW"/>
</dbReference>
<sequence>MEKEYVILVDENDRKTGTCEKLEAHQKGLMHRAFSIFLFNKEGEFLIQQRADEKYHTPGLWSNTCCSHPRPDEEMEEALQRKLFQEMGIYSQVEKVFDFAYRADFDNGLVENEVDHVYFGEYNEEPNPNPEEIQAWKYSSYEKIKAEIAKDESNFTPWFKLVLDKVHGHYKKMMTA</sequence>
<dbReference type="Gene3D" id="3.90.79.10">
    <property type="entry name" value="Nucleoside Triphosphate Pyrophosphohydrolase"/>
    <property type="match status" value="1"/>
</dbReference>
<dbReference type="GO" id="GO:0009240">
    <property type="term" value="P:isopentenyl diphosphate biosynthetic process"/>
    <property type="evidence" value="ECO:0007669"/>
    <property type="project" value="TreeGrafter"/>
</dbReference>
<evidence type="ECO:0000256" key="11">
    <source>
        <dbReference type="PIRSR" id="PIRSR018427-1"/>
    </source>
</evidence>
<evidence type="ECO:0000313" key="14">
    <source>
        <dbReference type="Proteomes" id="UP000486602"/>
    </source>
</evidence>
<evidence type="ECO:0000256" key="7">
    <source>
        <dbReference type="ARBA" id="ARBA00023211"/>
    </source>
</evidence>
<evidence type="ECO:0000256" key="10">
    <source>
        <dbReference type="NCBIfam" id="TIGR02150"/>
    </source>
</evidence>
<gene>
    <name evidence="13" type="primary">idi</name>
    <name evidence="13" type="ORF">G3O08_01015</name>
</gene>
<dbReference type="PANTHER" id="PTHR10885">
    <property type="entry name" value="ISOPENTENYL-DIPHOSPHATE DELTA-ISOMERASE"/>
    <property type="match status" value="1"/>
</dbReference>
<name>A0A7K3WKA2_9FLAO</name>
<evidence type="ECO:0000256" key="2">
    <source>
        <dbReference type="ARBA" id="ARBA00007579"/>
    </source>
</evidence>
<dbReference type="NCBIfam" id="TIGR02150">
    <property type="entry name" value="IPP_isom_1"/>
    <property type="match status" value="1"/>
</dbReference>
<reference evidence="13 14" key="1">
    <citation type="submission" date="2020-02" db="EMBL/GenBank/DDBJ databases">
        <title>Out from the shadows clarifying the taxonomy of the family Cryomorphaceae and related taxa by utilizing the GTDB taxonomic framework.</title>
        <authorList>
            <person name="Bowman J.P."/>
        </authorList>
    </citation>
    <scope>NUCLEOTIDE SEQUENCE [LARGE SCALE GENOMIC DNA]</scope>
    <source>
        <strain evidence="13 14">QSSC 1-22</strain>
    </source>
</reference>
<evidence type="ECO:0000256" key="6">
    <source>
        <dbReference type="ARBA" id="ARBA00022842"/>
    </source>
</evidence>
<dbReference type="EC" id="5.3.3.2" evidence="3 10"/>
<dbReference type="GO" id="GO:0004452">
    <property type="term" value="F:isopentenyl-diphosphate delta-isomerase activity"/>
    <property type="evidence" value="ECO:0007669"/>
    <property type="project" value="UniProtKB-UniRule"/>
</dbReference>
<organism evidence="13 14">
    <name type="scientific">Cryomorpha ignava</name>
    <dbReference type="NCBI Taxonomy" id="101383"/>
    <lineage>
        <taxon>Bacteria</taxon>
        <taxon>Pseudomonadati</taxon>
        <taxon>Bacteroidota</taxon>
        <taxon>Flavobacteriia</taxon>
        <taxon>Flavobacteriales</taxon>
        <taxon>Cryomorphaceae</taxon>
        <taxon>Cryomorpha</taxon>
    </lineage>
</organism>
<evidence type="ECO:0000256" key="8">
    <source>
        <dbReference type="ARBA" id="ARBA00023229"/>
    </source>
</evidence>
<dbReference type="InterPro" id="IPR015797">
    <property type="entry name" value="NUDIX_hydrolase-like_dom_sf"/>
</dbReference>
<keyword evidence="6" id="KW-0460">Magnesium</keyword>
<dbReference type="HAMAP" id="MF_00202">
    <property type="entry name" value="Idi"/>
    <property type="match status" value="1"/>
</dbReference>
<dbReference type="RefSeq" id="WP_163282798.1">
    <property type="nucleotide sequence ID" value="NZ_JAAGVY010000001.1"/>
</dbReference>
<dbReference type="CDD" id="cd02885">
    <property type="entry name" value="NUDIX_IPP_Isomerase"/>
    <property type="match status" value="1"/>
</dbReference>
<keyword evidence="14" id="KW-1185">Reference proteome</keyword>
<keyword evidence="5" id="KW-0479">Metal-binding</keyword>
<keyword evidence="4" id="KW-0963">Cytoplasm</keyword>
<dbReference type="Pfam" id="PF00293">
    <property type="entry name" value="NUDIX"/>
    <property type="match status" value="1"/>
</dbReference>
<dbReference type="PROSITE" id="PS51462">
    <property type="entry name" value="NUDIX"/>
    <property type="match status" value="1"/>
</dbReference>
<dbReference type="UniPathway" id="UPA00059">
    <property type="reaction ID" value="UER00104"/>
</dbReference>
<dbReference type="InterPro" id="IPR011876">
    <property type="entry name" value="IsopentenylPP_isomerase_typ1"/>
</dbReference>